<reference evidence="1" key="1">
    <citation type="submission" date="2022-06" db="EMBL/GenBank/DDBJ databases">
        <title>Isolation of gut microbiota from human fecal samples.</title>
        <authorList>
            <person name="Pamer E.G."/>
            <person name="Barat B."/>
            <person name="Waligurski E."/>
            <person name="Medina S."/>
            <person name="Paddock L."/>
            <person name="Mostad J."/>
        </authorList>
    </citation>
    <scope>NUCLEOTIDE SEQUENCE</scope>
    <source>
        <strain evidence="1">DFI.9.91</strain>
    </source>
</reference>
<evidence type="ECO:0000313" key="1">
    <source>
        <dbReference type="EMBL" id="MCQ4769231.1"/>
    </source>
</evidence>
<dbReference type="EMBL" id="JANFYS010000002">
    <property type="protein sequence ID" value="MCQ4769231.1"/>
    <property type="molecule type" value="Genomic_DNA"/>
</dbReference>
<sequence>MTLLELSSEYRAHAQVLKGRIRELEARFPDLPEEERCRMAERIHMLTAMWREARDLAVLTERYYERGYRRNARYTL</sequence>
<evidence type="ECO:0000313" key="2">
    <source>
        <dbReference type="Proteomes" id="UP001204562"/>
    </source>
</evidence>
<protein>
    <submittedName>
        <fullName evidence="1">Uncharacterized protein</fullName>
    </submittedName>
</protein>
<accession>A0AAW5JKZ9</accession>
<comment type="caution">
    <text evidence="1">The sequence shown here is derived from an EMBL/GenBank/DDBJ whole genome shotgun (WGS) entry which is preliminary data.</text>
</comment>
<dbReference type="AlphaFoldDB" id="A0AAW5JKZ9"/>
<proteinExistence type="predicted"/>
<name>A0AAW5JKZ9_9FIRM</name>
<organism evidence="1 2">
    <name type="scientific">Intestinimonas massiliensis</name>
    <name type="common">ex Afouda et al. 2020</name>
    <dbReference type="NCBI Taxonomy" id="1673721"/>
    <lineage>
        <taxon>Bacteria</taxon>
        <taxon>Bacillati</taxon>
        <taxon>Bacillota</taxon>
        <taxon>Clostridia</taxon>
        <taxon>Eubacteriales</taxon>
        <taxon>Intestinimonas</taxon>
    </lineage>
</organism>
<dbReference type="Proteomes" id="UP001204562">
    <property type="component" value="Unassembled WGS sequence"/>
</dbReference>
<gene>
    <name evidence="1" type="ORF">NE579_01965</name>
</gene>
<dbReference type="RefSeq" id="WP_256303060.1">
    <property type="nucleotide sequence ID" value="NZ_JALEQM010000108.1"/>
</dbReference>